<name>K9TQL6_9CYAN</name>
<dbReference type="EMBL" id="CP003607">
    <property type="protein sequence ID" value="AFY84835.1"/>
    <property type="molecule type" value="Genomic_DNA"/>
</dbReference>
<gene>
    <name evidence="1" type="ORF">Oscil6304_5347</name>
</gene>
<dbReference type="AlphaFoldDB" id="K9TQL6"/>
<protein>
    <submittedName>
        <fullName evidence="1">Uncharacterized protein</fullName>
    </submittedName>
</protein>
<dbReference type="PATRIC" id="fig|56110.3.peg.6550"/>
<accession>K9TQL6</accession>
<dbReference type="STRING" id="56110.Oscil6304_5347"/>
<sequence>MMSIIRSQILPFFIFLVFLVALVAVSARIFLPADMMAPAPIEEQVQPADRLSSVPSPKVAELPPSLSHLIKGLPEDRLFFNQES</sequence>
<dbReference type="HOGENOM" id="CLU_198120_0_0_3"/>
<reference evidence="1 2" key="1">
    <citation type="submission" date="2012-06" db="EMBL/GenBank/DDBJ databases">
        <title>Finished chromosome of genome of Oscillatoria acuminata PCC 6304.</title>
        <authorList>
            <consortium name="US DOE Joint Genome Institute"/>
            <person name="Gugger M."/>
            <person name="Coursin T."/>
            <person name="Rippka R."/>
            <person name="Tandeau De Marsac N."/>
            <person name="Huntemann M."/>
            <person name="Wei C.-L."/>
            <person name="Han J."/>
            <person name="Detter J.C."/>
            <person name="Han C."/>
            <person name="Tapia R."/>
            <person name="Davenport K."/>
            <person name="Daligault H."/>
            <person name="Erkkila T."/>
            <person name="Gu W."/>
            <person name="Munk A.C.C."/>
            <person name="Teshima H."/>
            <person name="Xu Y."/>
            <person name="Chain P."/>
            <person name="Chen A."/>
            <person name="Krypides N."/>
            <person name="Mavromatis K."/>
            <person name="Markowitz V."/>
            <person name="Szeto E."/>
            <person name="Ivanova N."/>
            <person name="Mikhailova N."/>
            <person name="Ovchinnikova G."/>
            <person name="Pagani I."/>
            <person name="Pati A."/>
            <person name="Goodwin L."/>
            <person name="Peters L."/>
            <person name="Pitluck S."/>
            <person name="Woyke T."/>
            <person name="Kerfeld C."/>
        </authorList>
    </citation>
    <scope>NUCLEOTIDE SEQUENCE [LARGE SCALE GENOMIC DNA]</scope>
    <source>
        <strain evidence="1 2">PCC 6304</strain>
    </source>
</reference>
<proteinExistence type="predicted"/>
<dbReference type="KEGG" id="oac:Oscil6304_5347"/>
<keyword evidence="2" id="KW-1185">Reference proteome</keyword>
<evidence type="ECO:0000313" key="2">
    <source>
        <dbReference type="Proteomes" id="UP000010367"/>
    </source>
</evidence>
<dbReference type="RefSeq" id="WP_015151447.1">
    <property type="nucleotide sequence ID" value="NC_019693.1"/>
</dbReference>
<dbReference type="InParanoid" id="K9TQL6"/>
<dbReference type="Proteomes" id="UP000010367">
    <property type="component" value="Chromosome"/>
</dbReference>
<organism evidence="1 2">
    <name type="scientific">Oscillatoria acuminata PCC 6304</name>
    <dbReference type="NCBI Taxonomy" id="56110"/>
    <lineage>
        <taxon>Bacteria</taxon>
        <taxon>Bacillati</taxon>
        <taxon>Cyanobacteriota</taxon>
        <taxon>Cyanophyceae</taxon>
        <taxon>Oscillatoriophycideae</taxon>
        <taxon>Oscillatoriales</taxon>
        <taxon>Oscillatoriaceae</taxon>
        <taxon>Oscillatoria</taxon>
    </lineage>
</organism>
<evidence type="ECO:0000313" key="1">
    <source>
        <dbReference type="EMBL" id="AFY84835.1"/>
    </source>
</evidence>